<dbReference type="PANTHER" id="PTHR45436">
    <property type="entry name" value="SENSOR HISTIDINE KINASE YKOH"/>
    <property type="match status" value="1"/>
</dbReference>
<evidence type="ECO:0000256" key="11">
    <source>
        <dbReference type="SAM" id="Phobius"/>
    </source>
</evidence>
<protein>
    <recommendedName>
        <fullName evidence="3">histidine kinase</fullName>
        <ecNumber evidence="3">2.7.13.3</ecNumber>
    </recommendedName>
</protein>
<dbReference type="InterPro" id="IPR004358">
    <property type="entry name" value="Sig_transdc_His_kin-like_C"/>
</dbReference>
<dbReference type="PRINTS" id="PR00344">
    <property type="entry name" value="BCTRLSENSOR"/>
</dbReference>
<dbReference type="SUPFAM" id="SSF47384">
    <property type="entry name" value="Homodimeric domain of signal transducing histidine kinase"/>
    <property type="match status" value="1"/>
</dbReference>
<dbReference type="EMBL" id="MLFR01000001">
    <property type="protein sequence ID" value="ORM71869.1"/>
    <property type="molecule type" value="Genomic_DNA"/>
</dbReference>
<evidence type="ECO:0000256" key="9">
    <source>
        <dbReference type="ARBA" id="ARBA00023012"/>
    </source>
</evidence>
<evidence type="ECO:0000259" key="12">
    <source>
        <dbReference type="PROSITE" id="PS50109"/>
    </source>
</evidence>
<accession>A0A1X1D5A9</accession>
<proteinExistence type="predicted"/>
<keyword evidence="6 11" id="KW-0812">Transmembrane</keyword>
<dbReference type="InterPro" id="IPR050428">
    <property type="entry name" value="TCS_sensor_his_kinase"/>
</dbReference>
<dbReference type="CDD" id="cd00082">
    <property type="entry name" value="HisKA"/>
    <property type="match status" value="1"/>
</dbReference>
<dbReference type="SUPFAM" id="SSF158472">
    <property type="entry name" value="HAMP domain-like"/>
    <property type="match status" value="1"/>
</dbReference>
<dbReference type="Gene3D" id="1.10.287.130">
    <property type="match status" value="1"/>
</dbReference>
<gene>
    <name evidence="14" type="ORF">HA51_02045</name>
</gene>
<comment type="caution">
    <text evidence="14">The sequence shown here is derived from an EMBL/GenBank/DDBJ whole genome shotgun (WGS) entry which is preliminary data.</text>
</comment>
<dbReference type="GO" id="GO:0005886">
    <property type="term" value="C:plasma membrane"/>
    <property type="evidence" value="ECO:0007669"/>
    <property type="project" value="TreeGrafter"/>
</dbReference>
<keyword evidence="8 11" id="KW-1133">Transmembrane helix</keyword>
<dbReference type="InterPro" id="IPR003594">
    <property type="entry name" value="HATPase_dom"/>
</dbReference>
<dbReference type="CDD" id="cd06225">
    <property type="entry name" value="HAMP"/>
    <property type="match status" value="1"/>
</dbReference>
<dbReference type="AlphaFoldDB" id="A0A1X1D5A9"/>
<dbReference type="Gene3D" id="6.10.340.10">
    <property type="match status" value="1"/>
</dbReference>
<keyword evidence="7" id="KW-0418">Kinase</keyword>
<comment type="catalytic activity">
    <reaction evidence="1">
        <text>ATP + protein L-histidine = ADP + protein N-phospho-L-histidine.</text>
        <dbReference type="EC" id="2.7.13.3"/>
    </reaction>
</comment>
<name>A0A1X1D5A9_9GAMM</name>
<evidence type="ECO:0000256" key="1">
    <source>
        <dbReference type="ARBA" id="ARBA00000085"/>
    </source>
</evidence>
<evidence type="ECO:0000256" key="2">
    <source>
        <dbReference type="ARBA" id="ARBA00004370"/>
    </source>
</evidence>
<dbReference type="InterPro" id="IPR003661">
    <property type="entry name" value="HisK_dim/P_dom"/>
</dbReference>
<dbReference type="InterPro" id="IPR003660">
    <property type="entry name" value="HAMP_dom"/>
</dbReference>
<feature type="domain" description="Histidine kinase" evidence="12">
    <location>
        <begin position="134"/>
        <end position="345"/>
    </location>
</feature>
<evidence type="ECO:0000259" key="13">
    <source>
        <dbReference type="PROSITE" id="PS50885"/>
    </source>
</evidence>
<dbReference type="InterPro" id="IPR036097">
    <property type="entry name" value="HisK_dim/P_sf"/>
</dbReference>
<feature type="transmembrane region" description="Helical" evidence="11">
    <location>
        <begin position="49"/>
        <end position="68"/>
    </location>
</feature>
<organism evidence="14 15">
    <name type="scientific">Pantoea rwandensis</name>
    <dbReference type="NCBI Taxonomy" id="1076550"/>
    <lineage>
        <taxon>Bacteria</taxon>
        <taxon>Pseudomonadati</taxon>
        <taxon>Pseudomonadota</taxon>
        <taxon>Gammaproteobacteria</taxon>
        <taxon>Enterobacterales</taxon>
        <taxon>Erwiniaceae</taxon>
        <taxon>Pantoea</taxon>
    </lineage>
</organism>
<evidence type="ECO:0000256" key="6">
    <source>
        <dbReference type="ARBA" id="ARBA00022692"/>
    </source>
</evidence>
<evidence type="ECO:0000313" key="14">
    <source>
        <dbReference type="EMBL" id="ORM71869.1"/>
    </source>
</evidence>
<feature type="domain" description="HAMP" evidence="13">
    <location>
        <begin position="72"/>
        <end position="126"/>
    </location>
</feature>
<sequence>MKKHSIRYRLFFLSAKVTVIGMIISFIVCYLYSLIANGAELETFNFSDYLNALISTFLAITVALGLSLRFTSGMITPIASIIESARKIAEGELSARASGGKYRITEMDHLVSDFNLMAEKLDHMSREMKVWNAAIAHELRTPVTVLRSHLQGIHDGVIQPDSTNIAGLIKHTDSLTHMIEDLRVISLADTGQLRLFREFVDLKVEMRALLSTLAPQFAEKGKVLVQQLEDVNCYVDAHRIKQGILALLHNALDYSSQGKVVVSCREQAGNVEIVVEDEGPGIAPEEREKIFDAFYLADSERPSHVGASGLGLSVVRAIVLAHGGEVKCEPSSLGGISFRMTLQAG</sequence>
<dbReference type="CDD" id="cd00075">
    <property type="entry name" value="HATPase"/>
    <property type="match status" value="1"/>
</dbReference>
<dbReference type="SMART" id="SM00387">
    <property type="entry name" value="HATPase_c"/>
    <property type="match status" value="1"/>
</dbReference>
<dbReference type="EC" id="2.7.13.3" evidence="3"/>
<keyword evidence="5" id="KW-0808">Transferase</keyword>
<dbReference type="Pfam" id="PF00512">
    <property type="entry name" value="HisKA"/>
    <property type="match status" value="1"/>
</dbReference>
<dbReference type="OrthoDB" id="9804645at2"/>
<dbReference type="PROSITE" id="PS50885">
    <property type="entry name" value="HAMP"/>
    <property type="match status" value="1"/>
</dbReference>
<keyword evidence="9" id="KW-0902">Two-component regulatory system</keyword>
<dbReference type="PROSITE" id="PS50109">
    <property type="entry name" value="HIS_KIN"/>
    <property type="match status" value="1"/>
</dbReference>
<keyword evidence="4" id="KW-0597">Phosphoprotein</keyword>
<feature type="transmembrane region" description="Helical" evidence="11">
    <location>
        <begin position="12"/>
        <end position="37"/>
    </location>
</feature>
<comment type="subcellular location">
    <subcellularLocation>
        <location evidence="2">Membrane</location>
    </subcellularLocation>
</comment>
<dbReference type="Proteomes" id="UP000193558">
    <property type="component" value="Unassembled WGS sequence"/>
</dbReference>
<evidence type="ECO:0000256" key="3">
    <source>
        <dbReference type="ARBA" id="ARBA00012438"/>
    </source>
</evidence>
<reference evidence="14 15" key="1">
    <citation type="journal article" date="2017" name="Antonie Van Leeuwenhoek">
        <title>Phylogenomic resolution of the bacterial genus Pantoea and its relationship with Erwinia and Tatumella.</title>
        <authorList>
            <person name="Palmer M."/>
            <person name="Steenkamp E.T."/>
            <person name="Coetzee M.P."/>
            <person name="Chan W.Y."/>
            <person name="van Zyl E."/>
            <person name="De Maayer P."/>
            <person name="Coutinho T.A."/>
            <person name="Blom J."/>
            <person name="Smits T.H."/>
            <person name="Duffy B."/>
            <person name="Venter S.N."/>
        </authorList>
    </citation>
    <scope>NUCLEOTIDE SEQUENCE [LARGE SCALE GENOMIC DNA]</scope>
    <source>
        <strain evidence="14 15">LMG 26275</strain>
    </source>
</reference>
<dbReference type="RefSeq" id="WP_084931625.1">
    <property type="nucleotide sequence ID" value="NZ_MLFR01000001.1"/>
</dbReference>
<evidence type="ECO:0000256" key="10">
    <source>
        <dbReference type="ARBA" id="ARBA00023136"/>
    </source>
</evidence>
<evidence type="ECO:0000256" key="4">
    <source>
        <dbReference type="ARBA" id="ARBA00022553"/>
    </source>
</evidence>
<dbReference type="Pfam" id="PF00672">
    <property type="entry name" value="HAMP"/>
    <property type="match status" value="1"/>
</dbReference>
<evidence type="ECO:0000256" key="8">
    <source>
        <dbReference type="ARBA" id="ARBA00022989"/>
    </source>
</evidence>
<dbReference type="InterPro" id="IPR005467">
    <property type="entry name" value="His_kinase_dom"/>
</dbReference>
<dbReference type="Pfam" id="PF02518">
    <property type="entry name" value="HATPase_c"/>
    <property type="match status" value="1"/>
</dbReference>
<evidence type="ECO:0000256" key="5">
    <source>
        <dbReference type="ARBA" id="ARBA00022679"/>
    </source>
</evidence>
<dbReference type="SMART" id="SM00304">
    <property type="entry name" value="HAMP"/>
    <property type="match status" value="1"/>
</dbReference>
<dbReference type="GO" id="GO:0000155">
    <property type="term" value="F:phosphorelay sensor kinase activity"/>
    <property type="evidence" value="ECO:0007669"/>
    <property type="project" value="InterPro"/>
</dbReference>
<keyword evidence="10 11" id="KW-0472">Membrane</keyword>
<evidence type="ECO:0000313" key="15">
    <source>
        <dbReference type="Proteomes" id="UP000193558"/>
    </source>
</evidence>
<dbReference type="InterPro" id="IPR036890">
    <property type="entry name" value="HATPase_C_sf"/>
</dbReference>
<dbReference type="Gene3D" id="3.30.565.10">
    <property type="entry name" value="Histidine kinase-like ATPase, C-terminal domain"/>
    <property type="match status" value="1"/>
</dbReference>
<dbReference type="SUPFAM" id="SSF55874">
    <property type="entry name" value="ATPase domain of HSP90 chaperone/DNA topoisomerase II/histidine kinase"/>
    <property type="match status" value="1"/>
</dbReference>
<evidence type="ECO:0000256" key="7">
    <source>
        <dbReference type="ARBA" id="ARBA00022777"/>
    </source>
</evidence>
<dbReference type="PANTHER" id="PTHR45436:SF5">
    <property type="entry name" value="SENSOR HISTIDINE KINASE TRCS"/>
    <property type="match status" value="1"/>
</dbReference>
<dbReference type="SMART" id="SM00388">
    <property type="entry name" value="HisKA"/>
    <property type="match status" value="1"/>
</dbReference>